<dbReference type="GeneID" id="43591533"/>
<feature type="compositionally biased region" description="Basic and acidic residues" evidence="1">
    <location>
        <begin position="173"/>
        <end position="186"/>
    </location>
</feature>
<keyword evidence="3" id="KW-1185">Reference proteome</keyword>
<protein>
    <submittedName>
        <fullName evidence="2">Uncharacterized protein</fullName>
    </submittedName>
</protein>
<dbReference type="Proteomes" id="UP000322225">
    <property type="component" value="Chromosome 1"/>
</dbReference>
<gene>
    <name evidence="2" type="ORF">CI109_100223</name>
</gene>
<feature type="region of interest" description="Disordered" evidence="1">
    <location>
        <begin position="15"/>
        <end position="83"/>
    </location>
</feature>
<evidence type="ECO:0000256" key="1">
    <source>
        <dbReference type="SAM" id="MobiDB-lite"/>
    </source>
</evidence>
<reference evidence="2" key="2">
    <citation type="submission" date="2024-01" db="EMBL/GenBank/DDBJ databases">
        <title>Comparative genomics of Cryptococcus and Kwoniella reveals pathogenesis evolution and contrasting modes of karyotype evolution via chromosome fusion or intercentromeric recombination.</title>
        <authorList>
            <person name="Coelho M.A."/>
            <person name="David-Palma M."/>
            <person name="Shea T."/>
            <person name="Bowers K."/>
            <person name="McGinley-Smith S."/>
            <person name="Mohammad A.W."/>
            <person name="Gnirke A."/>
            <person name="Yurkov A.M."/>
            <person name="Nowrousian M."/>
            <person name="Sun S."/>
            <person name="Cuomo C.A."/>
            <person name="Heitman J."/>
        </authorList>
    </citation>
    <scope>NUCLEOTIDE SEQUENCE</scope>
    <source>
        <strain evidence="2">CBS 12478</strain>
    </source>
</reference>
<sequence>MPVTKKKGAIFAIYADSPDRAAPSTTSSSSSSSAAASSSTSKAKLVKGSSGTGTSPTKRSSTQRKALSSLQPRAITSTSTTSLRSTGKYDINTLKQTKNDFVVDGKVDQLKSKSKSKLQIFSDDAPLGTTKTSTKHTSSRKLQPLSLSQSTLSTKRTRDLLSPLPIDPAPRVRTKDQDSLQKEDGTSTRQSQNQSQRATNGESPLKRNRTTPSTTHLHLSPAAAAAAAAGGGVFDKENVPPSDGSPATRTRSRTSSLASSTTTITLSPLRFTNTTPQQRRVESLLGDGRGTLTLKKGRELARIMDSETFGMTTTTVFASTEEKSTGPKGKGLGVKADGALVDVSEAYGAGGDEPEGFKTQRVSRRRPPLISCVQSWNWLT</sequence>
<organism evidence="2 3">
    <name type="scientific">Kwoniella shandongensis</name>
    <dbReference type="NCBI Taxonomy" id="1734106"/>
    <lineage>
        <taxon>Eukaryota</taxon>
        <taxon>Fungi</taxon>
        <taxon>Dikarya</taxon>
        <taxon>Basidiomycota</taxon>
        <taxon>Agaricomycotina</taxon>
        <taxon>Tremellomycetes</taxon>
        <taxon>Tremellales</taxon>
        <taxon>Cryptococcaceae</taxon>
        <taxon>Kwoniella</taxon>
    </lineage>
</organism>
<feature type="region of interest" description="Disordered" evidence="1">
    <location>
        <begin position="108"/>
        <end position="265"/>
    </location>
</feature>
<feature type="compositionally biased region" description="Low complexity" evidence="1">
    <location>
        <begin position="140"/>
        <end position="154"/>
    </location>
</feature>
<reference evidence="2" key="1">
    <citation type="submission" date="2017-08" db="EMBL/GenBank/DDBJ databases">
        <authorList>
            <person name="Cuomo C."/>
            <person name="Billmyre B."/>
            <person name="Heitman J."/>
        </authorList>
    </citation>
    <scope>NUCLEOTIDE SEQUENCE</scope>
    <source>
        <strain evidence="2">CBS 12478</strain>
    </source>
</reference>
<dbReference type="KEGG" id="ksn:43591533"/>
<evidence type="ECO:0000313" key="3">
    <source>
        <dbReference type="Proteomes" id="UP000322225"/>
    </source>
</evidence>
<dbReference type="EMBL" id="CP144051">
    <property type="protein sequence ID" value="WWD15799.1"/>
    <property type="molecule type" value="Genomic_DNA"/>
</dbReference>
<dbReference type="RefSeq" id="XP_031858366.2">
    <property type="nucleotide sequence ID" value="XM_032007365.2"/>
</dbReference>
<evidence type="ECO:0000313" key="2">
    <source>
        <dbReference type="EMBL" id="WWD15799.1"/>
    </source>
</evidence>
<feature type="compositionally biased region" description="Low complexity" evidence="1">
    <location>
        <begin position="245"/>
        <end position="265"/>
    </location>
</feature>
<feature type="compositionally biased region" description="Low complexity" evidence="1">
    <location>
        <begin position="24"/>
        <end position="41"/>
    </location>
</feature>
<proteinExistence type="predicted"/>
<feature type="compositionally biased region" description="Polar residues" evidence="1">
    <location>
        <begin position="52"/>
        <end position="75"/>
    </location>
</feature>
<feature type="compositionally biased region" description="Low complexity" evidence="1">
    <location>
        <begin position="187"/>
        <end position="200"/>
    </location>
</feature>
<name>A0AAJ8LDE3_9TREE</name>
<accession>A0AAJ8LDE3</accession>
<dbReference type="AlphaFoldDB" id="A0AAJ8LDE3"/>